<evidence type="ECO:0000313" key="2">
    <source>
        <dbReference type="EMBL" id="CAB4178037.1"/>
    </source>
</evidence>
<name>A0A6J5SUF7_9CAUD</name>
<organism evidence="4">
    <name type="scientific">uncultured Caudovirales phage</name>
    <dbReference type="NCBI Taxonomy" id="2100421"/>
    <lineage>
        <taxon>Viruses</taxon>
        <taxon>Duplodnaviria</taxon>
        <taxon>Heunggongvirae</taxon>
        <taxon>Uroviricota</taxon>
        <taxon>Caudoviricetes</taxon>
        <taxon>Peduoviridae</taxon>
        <taxon>Maltschvirus</taxon>
        <taxon>Maltschvirus maltsch</taxon>
    </lineage>
</organism>
<evidence type="ECO:0000313" key="1">
    <source>
        <dbReference type="EMBL" id="CAB4147463.1"/>
    </source>
</evidence>
<dbReference type="EMBL" id="LR796485">
    <property type="protein sequence ID" value="CAB4147463.1"/>
    <property type="molecule type" value="Genomic_DNA"/>
</dbReference>
<proteinExistence type="predicted"/>
<evidence type="ECO:0000313" key="4">
    <source>
        <dbReference type="EMBL" id="CAB4218880.1"/>
    </source>
</evidence>
<sequence length="56" mass="6352">MTDPHDRTQWAPGDRYAIYPATEPFALETTQGTVYVPVGQYKRFVMTAEGWTVDAD</sequence>
<gene>
    <name evidence="2" type="ORF">UFOVP1011_22</name>
    <name evidence="3" type="ORF">UFOVP1162_42</name>
    <name evidence="4" type="ORF">UFOVP1611_45</name>
    <name evidence="1" type="ORF">UFOVP504_28</name>
</gene>
<protein>
    <submittedName>
        <fullName evidence="4">Uncharacterized protein</fullName>
    </submittedName>
</protein>
<accession>A0A6J5SUF7</accession>
<evidence type="ECO:0000313" key="3">
    <source>
        <dbReference type="EMBL" id="CAB4187117.1"/>
    </source>
</evidence>
<reference evidence="4" key="1">
    <citation type="submission" date="2020-05" db="EMBL/GenBank/DDBJ databases">
        <authorList>
            <person name="Chiriac C."/>
            <person name="Salcher M."/>
            <person name="Ghai R."/>
            <person name="Kavagutti S V."/>
        </authorList>
    </citation>
    <scope>NUCLEOTIDE SEQUENCE</scope>
</reference>
<dbReference type="EMBL" id="LR796959">
    <property type="protein sequence ID" value="CAB4178037.1"/>
    <property type="molecule type" value="Genomic_DNA"/>
</dbReference>
<dbReference type="EMBL" id="LR797465">
    <property type="protein sequence ID" value="CAB4218880.1"/>
    <property type="molecule type" value="Genomic_DNA"/>
</dbReference>
<dbReference type="EMBL" id="LR797101">
    <property type="protein sequence ID" value="CAB4187117.1"/>
    <property type="molecule type" value="Genomic_DNA"/>
</dbReference>